<accession>A0A426ZXJ4</accession>
<evidence type="ECO:0000313" key="1">
    <source>
        <dbReference type="EMBL" id="RRT68691.1"/>
    </source>
</evidence>
<proteinExistence type="predicted"/>
<dbReference type="AlphaFoldDB" id="A0A426ZXJ4"/>
<dbReference type="EMBL" id="AMZH03004620">
    <property type="protein sequence ID" value="RRT68691.1"/>
    <property type="molecule type" value="Genomic_DNA"/>
</dbReference>
<name>A0A426ZXJ4_ENSVE</name>
<organism evidence="1 2">
    <name type="scientific">Ensete ventricosum</name>
    <name type="common">Abyssinian banana</name>
    <name type="synonym">Musa ensete</name>
    <dbReference type="NCBI Taxonomy" id="4639"/>
    <lineage>
        <taxon>Eukaryota</taxon>
        <taxon>Viridiplantae</taxon>
        <taxon>Streptophyta</taxon>
        <taxon>Embryophyta</taxon>
        <taxon>Tracheophyta</taxon>
        <taxon>Spermatophyta</taxon>
        <taxon>Magnoliopsida</taxon>
        <taxon>Liliopsida</taxon>
        <taxon>Zingiberales</taxon>
        <taxon>Musaceae</taxon>
        <taxon>Ensete</taxon>
    </lineage>
</organism>
<evidence type="ECO:0000313" key="2">
    <source>
        <dbReference type="Proteomes" id="UP000287651"/>
    </source>
</evidence>
<dbReference type="Proteomes" id="UP000287651">
    <property type="component" value="Unassembled WGS sequence"/>
</dbReference>
<comment type="caution">
    <text evidence="1">The sequence shown here is derived from an EMBL/GenBank/DDBJ whole genome shotgun (WGS) entry which is preliminary data.</text>
</comment>
<gene>
    <name evidence="1" type="ORF">B296_00030436</name>
</gene>
<sequence>MPSPCSFHVFDPPPPKDHPIALTDHDIIYADRFYFFGYPFSDWLRTRAILRLVIS</sequence>
<reference evidence="1 2" key="1">
    <citation type="journal article" date="2014" name="Agronomy (Basel)">
        <title>A Draft Genome Sequence for Ensete ventricosum, the Drought-Tolerant Tree Against Hunger.</title>
        <authorList>
            <person name="Harrison J."/>
            <person name="Moore K.A."/>
            <person name="Paszkiewicz K."/>
            <person name="Jones T."/>
            <person name="Grant M."/>
            <person name="Ambacheew D."/>
            <person name="Muzemil S."/>
            <person name="Studholme D.J."/>
        </authorList>
    </citation>
    <scope>NUCLEOTIDE SEQUENCE [LARGE SCALE GENOMIC DNA]</scope>
</reference>
<protein>
    <submittedName>
        <fullName evidence="1">Uncharacterized protein</fullName>
    </submittedName>
</protein>